<dbReference type="PRINTS" id="PR00118">
    <property type="entry name" value="BLACTAMASEA"/>
</dbReference>
<dbReference type="InterPro" id="IPR012338">
    <property type="entry name" value="Beta-lactam/transpept-like"/>
</dbReference>
<dbReference type="Proteomes" id="UP001244242">
    <property type="component" value="Unassembled WGS sequence"/>
</dbReference>
<comment type="caution">
    <text evidence="4">The sequence shown here is derived from an EMBL/GenBank/DDBJ whole genome shotgun (WGS) entry which is preliminary data.</text>
</comment>
<protein>
    <submittedName>
        <fullName evidence="4">Class A beta-lactamase-related serine hydrolase</fullName>
    </submittedName>
</protein>
<gene>
    <name evidence="4" type="ORF">QLQ84_22220</name>
</gene>
<evidence type="ECO:0000256" key="2">
    <source>
        <dbReference type="SAM" id="SignalP"/>
    </source>
</evidence>
<keyword evidence="5" id="KW-1185">Reference proteome</keyword>
<dbReference type="InterPro" id="IPR045155">
    <property type="entry name" value="Beta-lactam_cat"/>
</dbReference>
<dbReference type="GO" id="GO:0016787">
    <property type="term" value="F:hydrolase activity"/>
    <property type="evidence" value="ECO:0007669"/>
    <property type="project" value="UniProtKB-KW"/>
</dbReference>
<dbReference type="Gene3D" id="3.40.710.10">
    <property type="entry name" value="DD-peptidase/beta-lactamase superfamily"/>
    <property type="match status" value="1"/>
</dbReference>
<dbReference type="SUPFAM" id="SSF56601">
    <property type="entry name" value="beta-lactamase/transpeptidase-like"/>
    <property type="match status" value="1"/>
</dbReference>
<keyword evidence="4" id="KW-0378">Hydrolase</keyword>
<feature type="signal peptide" evidence="2">
    <location>
        <begin position="1"/>
        <end position="19"/>
    </location>
</feature>
<evidence type="ECO:0000259" key="3">
    <source>
        <dbReference type="Pfam" id="PF13354"/>
    </source>
</evidence>
<dbReference type="PANTHER" id="PTHR35333">
    <property type="entry name" value="BETA-LACTAMASE"/>
    <property type="match status" value="1"/>
</dbReference>
<name>A0ABT6VTE2_9GAMM</name>
<organism evidence="4 5">
    <name type="scientific">Halomonas kalidii</name>
    <dbReference type="NCBI Taxonomy" id="3043293"/>
    <lineage>
        <taxon>Bacteria</taxon>
        <taxon>Pseudomonadati</taxon>
        <taxon>Pseudomonadota</taxon>
        <taxon>Gammaproteobacteria</taxon>
        <taxon>Oceanospirillales</taxon>
        <taxon>Halomonadaceae</taxon>
        <taxon>Halomonas</taxon>
    </lineage>
</organism>
<evidence type="ECO:0000313" key="5">
    <source>
        <dbReference type="Proteomes" id="UP001244242"/>
    </source>
</evidence>
<sequence length="348" mass="37204">MRALVLGLALLVLPLPAMAEPAWAARLEARLATLEAGFDGELGVVVRPLGSGERFGWRADESWYLASLIKVPVAIELMARVDAGEVALDERLVLHESDYVDGAGPTNWAPPGAELTLHQLLVAMLTVSDNTATDMLIRRLGLEAINRRAQALAPAGGESLGPITPLVDVRRHVYAGLHPRAVTLSGLDFIELRNHTSDAARLDWLARRLAVPREALRLTSLDDAFAAYYATDLNSGRLDAFAELLAALGEGRALGPAATARLLSVMERTTSGDRRLKAGLGPGVRFAHKTGTQHRRSCDAGIAARGEGAATRRVAIVACARGEKDLERSERVLAAIGRAIREIGPLPP</sequence>
<accession>A0ABT6VTE2</accession>
<proteinExistence type="predicted"/>
<keyword evidence="2" id="KW-0732">Signal</keyword>
<reference evidence="4 5" key="1">
    <citation type="submission" date="2023-04" db="EMBL/GenBank/DDBJ databases">
        <title>Halomonas strains isolated from rhizosphere soil.</title>
        <authorList>
            <person name="Xu L."/>
            <person name="Sun J.-Q."/>
        </authorList>
    </citation>
    <scope>NUCLEOTIDE SEQUENCE [LARGE SCALE GENOMIC DNA]</scope>
    <source>
        <strain evidence="4 5">LN1S58</strain>
    </source>
</reference>
<dbReference type="InterPro" id="IPR000871">
    <property type="entry name" value="Beta-lactam_class-A"/>
</dbReference>
<dbReference type="EMBL" id="JASCQO010000056">
    <property type="protein sequence ID" value="MDI5936512.1"/>
    <property type="molecule type" value="Genomic_DNA"/>
</dbReference>
<comment type="catalytic activity">
    <reaction evidence="1">
        <text>a beta-lactam + H2O = a substituted beta-amino acid</text>
        <dbReference type="Rhea" id="RHEA:20401"/>
        <dbReference type="ChEBI" id="CHEBI:15377"/>
        <dbReference type="ChEBI" id="CHEBI:35627"/>
        <dbReference type="ChEBI" id="CHEBI:140347"/>
        <dbReference type="EC" id="3.5.2.6"/>
    </reaction>
</comment>
<feature type="chain" id="PRO_5045093848" evidence="2">
    <location>
        <begin position="20"/>
        <end position="348"/>
    </location>
</feature>
<dbReference type="PANTHER" id="PTHR35333:SF4">
    <property type="entry name" value="SLR0121 PROTEIN"/>
    <property type="match status" value="1"/>
</dbReference>
<dbReference type="Pfam" id="PF13354">
    <property type="entry name" value="Beta-lactamase2"/>
    <property type="match status" value="1"/>
</dbReference>
<dbReference type="RefSeq" id="WP_282723935.1">
    <property type="nucleotide sequence ID" value="NZ_JASCQO010000056.1"/>
</dbReference>
<evidence type="ECO:0000256" key="1">
    <source>
        <dbReference type="ARBA" id="ARBA00001526"/>
    </source>
</evidence>
<evidence type="ECO:0000313" key="4">
    <source>
        <dbReference type="EMBL" id="MDI5936512.1"/>
    </source>
</evidence>
<feature type="domain" description="Beta-lactamase class A catalytic" evidence="3">
    <location>
        <begin position="43"/>
        <end position="317"/>
    </location>
</feature>